<dbReference type="EMBL" id="BARS01046420">
    <property type="protein sequence ID" value="GAG29417.1"/>
    <property type="molecule type" value="Genomic_DNA"/>
</dbReference>
<feature type="transmembrane region" description="Helical" evidence="1">
    <location>
        <begin position="20"/>
        <end position="40"/>
    </location>
</feature>
<accession>X0X1V8</accession>
<evidence type="ECO:0000313" key="2">
    <source>
        <dbReference type="EMBL" id="GAG29417.1"/>
    </source>
</evidence>
<sequence length="64" mass="7329">MYGKVTAIKQITTTRRLKILFDVSLITNSLLTLFLARRYALINSFDIKNKIKTIIPGKAEAFVR</sequence>
<proteinExistence type="predicted"/>
<comment type="caution">
    <text evidence="2">The sequence shown here is derived from an EMBL/GenBank/DDBJ whole genome shotgun (WGS) entry which is preliminary data.</text>
</comment>
<keyword evidence="1" id="KW-0812">Transmembrane</keyword>
<organism evidence="2">
    <name type="scientific">marine sediment metagenome</name>
    <dbReference type="NCBI Taxonomy" id="412755"/>
    <lineage>
        <taxon>unclassified sequences</taxon>
        <taxon>metagenomes</taxon>
        <taxon>ecological metagenomes</taxon>
    </lineage>
</organism>
<dbReference type="AlphaFoldDB" id="X0X1V8"/>
<name>X0X1V8_9ZZZZ</name>
<protein>
    <submittedName>
        <fullName evidence="2">Uncharacterized protein</fullName>
    </submittedName>
</protein>
<keyword evidence="1" id="KW-1133">Transmembrane helix</keyword>
<reference evidence="2" key="1">
    <citation type="journal article" date="2014" name="Front. Microbiol.">
        <title>High frequency of phylogenetically diverse reductive dehalogenase-homologous genes in deep subseafloor sedimentary metagenomes.</title>
        <authorList>
            <person name="Kawai M."/>
            <person name="Futagami T."/>
            <person name="Toyoda A."/>
            <person name="Takaki Y."/>
            <person name="Nishi S."/>
            <person name="Hori S."/>
            <person name="Arai W."/>
            <person name="Tsubouchi T."/>
            <person name="Morono Y."/>
            <person name="Uchiyama I."/>
            <person name="Ito T."/>
            <person name="Fujiyama A."/>
            <person name="Inagaki F."/>
            <person name="Takami H."/>
        </authorList>
    </citation>
    <scope>NUCLEOTIDE SEQUENCE</scope>
    <source>
        <strain evidence="2">Expedition CK06-06</strain>
    </source>
</reference>
<evidence type="ECO:0000256" key="1">
    <source>
        <dbReference type="SAM" id="Phobius"/>
    </source>
</evidence>
<keyword evidence="1" id="KW-0472">Membrane</keyword>
<gene>
    <name evidence="2" type="ORF">S01H1_69879</name>
</gene>